<name>A0A175YS20_DAUCS</name>
<dbReference type="InterPro" id="IPR022617">
    <property type="entry name" value="Rad60/SUMO-like_dom"/>
</dbReference>
<reference evidence="1" key="2">
    <citation type="submission" date="2022-03" db="EMBL/GenBank/DDBJ databases">
        <title>Draft title - Genomic analysis of global carrot germplasm unveils the trajectory of domestication and the origin of high carotenoid orange carrot.</title>
        <authorList>
            <person name="Iorizzo M."/>
            <person name="Ellison S."/>
            <person name="Senalik D."/>
            <person name="Macko-Podgorni A."/>
            <person name="Grzebelus D."/>
            <person name="Bostan H."/>
            <person name="Rolling W."/>
            <person name="Curaba J."/>
            <person name="Simon P."/>
        </authorList>
    </citation>
    <scope>NUCLEOTIDE SEQUENCE</scope>
    <source>
        <tissue evidence="1">Leaf</tissue>
    </source>
</reference>
<dbReference type="AlphaFoldDB" id="A0A175YS20"/>
<dbReference type="EMBL" id="CP093350">
    <property type="protein sequence ID" value="WOH13195.1"/>
    <property type="molecule type" value="Genomic_DNA"/>
</dbReference>
<sequence length="88" mass="10215">MITLKVQKEGTQDFYYTMRRDQPLQELMVAFCQRRQLGDYKTLRFHVDGDRVRGCQTPNELELENGYVIDAWSELMGGRGVQVSGVKI</sequence>
<dbReference type="OMA" id="WSMRQIR"/>
<dbReference type="Pfam" id="PF11976">
    <property type="entry name" value="Rad60-SLD"/>
    <property type="match status" value="1"/>
</dbReference>
<dbReference type="CDD" id="cd01763">
    <property type="entry name" value="Ubl_SUMO_like"/>
    <property type="match status" value="1"/>
</dbReference>
<dbReference type="Gene3D" id="3.10.20.90">
    <property type="entry name" value="Phosphatidylinositol 3-kinase Catalytic Subunit, Chain A, domain 1"/>
    <property type="match status" value="1"/>
</dbReference>
<dbReference type="Proteomes" id="UP000077755">
    <property type="component" value="Chromosome 8"/>
</dbReference>
<evidence type="ECO:0000313" key="1">
    <source>
        <dbReference type="EMBL" id="WOH13195.1"/>
    </source>
</evidence>
<keyword evidence="2" id="KW-1185">Reference proteome</keyword>
<evidence type="ECO:0000313" key="2">
    <source>
        <dbReference type="Proteomes" id="UP000077755"/>
    </source>
</evidence>
<reference evidence="1" key="1">
    <citation type="journal article" date="2016" name="Nat. Genet.">
        <title>A high-quality carrot genome assembly provides new insights into carotenoid accumulation and asterid genome evolution.</title>
        <authorList>
            <person name="Iorizzo M."/>
            <person name="Ellison S."/>
            <person name="Senalik D."/>
            <person name="Zeng P."/>
            <person name="Satapoomin P."/>
            <person name="Huang J."/>
            <person name="Bowman M."/>
            <person name="Iovene M."/>
            <person name="Sanseverino W."/>
            <person name="Cavagnaro P."/>
            <person name="Yildiz M."/>
            <person name="Macko-Podgorni A."/>
            <person name="Moranska E."/>
            <person name="Grzebelus E."/>
            <person name="Grzebelus D."/>
            <person name="Ashrafi H."/>
            <person name="Zheng Z."/>
            <person name="Cheng S."/>
            <person name="Spooner D."/>
            <person name="Van Deynze A."/>
            <person name="Simon P."/>
        </authorList>
    </citation>
    <scope>NUCLEOTIDE SEQUENCE</scope>
    <source>
        <tissue evidence="1">Leaf</tissue>
    </source>
</reference>
<accession>A0A175YS20</accession>
<protein>
    <submittedName>
        <fullName evidence="1">Uncharacterized protein</fullName>
    </submittedName>
</protein>
<dbReference type="Gramene" id="KZM85702">
    <property type="protein sequence ID" value="KZM85702"/>
    <property type="gene ID" value="DCAR_026876"/>
</dbReference>
<proteinExistence type="predicted"/>
<gene>
    <name evidence="1" type="ORF">DCAR_0832704</name>
</gene>
<dbReference type="SUPFAM" id="SSF54236">
    <property type="entry name" value="Ubiquitin-like"/>
    <property type="match status" value="1"/>
</dbReference>
<dbReference type="PANTHER" id="PTHR10562">
    <property type="entry name" value="SMALL UBIQUITIN-RELATED MODIFIER"/>
    <property type="match status" value="1"/>
</dbReference>
<organism evidence="1 2">
    <name type="scientific">Daucus carota subsp. sativus</name>
    <name type="common">Carrot</name>
    <dbReference type="NCBI Taxonomy" id="79200"/>
    <lineage>
        <taxon>Eukaryota</taxon>
        <taxon>Viridiplantae</taxon>
        <taxon>Streptophyta</taxon>
        <taxon>Embryophyta</taxon>
        <taxon>Tracheophyta</taxon>
        <taxon>Spermatophyta</taxon>
        <taxon>Magnoliopsida</taxon>
        <taxon>eudicotyledons</taxon>
        <taxon>Gunneridae</taxon>
        <taxon>Pentapetalae</taxon>
        <taxon>asterids</taxon>
        <taxon>campanulids</taxon>
        <taxon>Apiales</taxon>
        <taxon>Apiaceae</taxon>
        <taxon>Apioideae</taxon>
        <taxon>Scandiceae</taxon>
        <taxon>Daucinae</taxon>
        <taxon>Daucus</taxon>
        <taxon>Daucus sect. Daucus</taxon>
    </lineage>
</organism>
<dbReference type="InterPro" id="IPR029071">
    <property type="entry name" value="Ubiquitin-like_domsf"/>
</dbReference>